<evidence type="ECO:0000313" key="6">
    <source>
        <dbReference type="EMBL" id="TDR48942.1"/>
    </source>
</evidence>
<feature type="region of interest" description="Disordered" evidence="3">
    <location>
        <begin position="2345"/>
        <end position="2369"/>
    </location>
</feature>
<dbReference type="GO" id="GO:0005509">
    <property type="term" value="F:calcium ion binding"/>
    <property type="evidence" value="ECO:0007669"/>
    <property type="project" value="InterPro"/>
</dbReference>
<dbReference type="InterPro" id="IPR006644">
    <property type="entry name" value="Cadg"/>
</dbReference>
<dbReference type="InterPro" id="IPR013783">
    <property type="entry name" value="Ig-like_fold"/>
</dbReference>
<dbReference type="InterPro" id="IPR050708">
    <property type="entry name" value="T6SS_VgrG/RHS"/>
</dbReference>
<dbReference type="GO" id="GO:0007156">
    <property type="term" value="P:homophilic cell adhesion via plasma membrane adhesion molecules"/>
    <property type="evidence" value="ECO:0007669"/>
    <property type="project" value="InterPro"/>
</dbReference>
<dbReference type="RefSeq" id="WP_166653830.1">
    <property type="nucleotide sequence ID" value="NZ_SNZH01000001.1"/>
</dbReference>
<keyword evidence="7" id="KW-1185">Reference proteome</keyword>
<sequence>MQDRSRAARAASALLLSAFAATATAQVQRTFVNLGFELPSAGSSNCFFQVDESTVPGWTTNHPAQSGQGCAPQIAAGSGKLIEIWANGFSGVSARSGTQLAELNAEAASRIYQNVCLATGEPIGWRFSHRGRQSATVDDVAEFRVGSSAGTNQVIRAATQNDGGFTTPTCFNTASSGSGISSNSCAAPVLSGTWRDYSGEFTWNGATGVQAIGFEAISAAGGATIGNFIDDIQVTLRPFVELNAATLNVREGSGASLPALRVVGTVPAGGISVNLDVQASGTATRGSDYTTAGSTDSVTVGIPAGVYDGNDFPLPIALVDDAAVENNETLVIAIVSSPTNYVLSSTQTCGGTPVLSSTVTLLDNEVDLSTSLAAPASAANGSTVSLDAAFANRTAAPTTGDATAHDATAAIAVAQPAGLSFTSWTCTASNGARCPGGGVDASTSGSGAISGNAVLPAGNATAGGAISYSIQASVSAAHCSSVTLAASIATPAPLAEGSNVQSGFTSPAPAGTGNNSAGATIAVPCANQPPVFTSTPPSQATRGELYRYDAQASDPDTADVLAFNLDSMPAGMSIDAASGRIEWTPADDQVGTHAVAVRVSDGRGGQAVQEFTITVIAVNRPPRITSTPAVVGVTGQAYSYDVNAVDADGDTVTYRLVDAPAGMTINPASGLIAWTPNDTQLAAADVVVQASDSHGASDDQVFRIIVNASLIGRSHVGKDFWFTHMENYYIGCPPGQERCIGANDNDRRSHWVTVAALEGAQGHVEIPGLSFRQDFTLAAGEVAEIRLPWQVMNTWNYHAVDIGVHVVADRPVTVVSTNQAAKTTDSSVIYPTDVLGTQYTVIDYPHWAGLGGEFGLVAAQDNTQVTFIPPAGRTIARPAGVPAGSSWTVTLQRGQAYSMVMDWNEVGLYRPYSGLRLISTAPIAVFGGSFCADVPSSASHCDHLYEQLLPDRNLGQHFQAGRLATRTVGNLYRFTATEPETAVYAGSRLIAVLKAGDAVDRILDGPVDIRASKPVQMWMIAQSESVDSQQRQVPADVDVSGAEDSDGDLLDPFAVAVPPVGTELSDYLFTTPKLSNFKLHYADVVIAQSAAATLTLDGQPVTGVAWLSIAGSNKVHGNLRLTAGRHRLTAVSPFGLTVYGYGRKESYGYAGGLLIGDQDRVRRLEVTPLQQTRTIGDSACFAVVARDEQHRRVPYARFAARVEGAWPRLEARYLDGTGRGEYCFEQPAAGISPVQFSSGFAQVDAEVQWQAPGDGINRAPIITSLPELELHDAPFHYTVRALDPNNDALTYVLVDGPAGAQIDALSGALSWTAAAPSDREPLLQGFTVRAVDPQGLYAEQVFDLRISFAARLSPISQQQVMQYTEFGKNIYQILGGLLERMRVEVIEAPPLVTADYAPGTRAGSLKWGGGGVSPALRHNNKLQLGTRDGRFGSPGIASQPVWSNNTSIGMLVPVFGRPLDTNNDGIVNASDRLVALGVNQGSLLVARYVDTGQTLPWSGTLPASQVAIPAFADLDNDGKDEILYRTTTTSQLVALNGAGQRRWNIDPVYGSATLSTLQTSIETADLDGDGLPEIVAGGNVYGADGVLRWSFGALAQSAGALVAYPLISDLDNDGQPEVALFNEVRRGDGSLLWRLPTDSIGITYGLFAAYDIDNDGDKEVFATVLSTPVGVQRLERLDSNGARLGPPIALVSAGGAPHLFDFDRDGAIDVYLPEEHLAVTTAGNVVYQGIPDNTSTASAYPLLADLNRDGAMEYFPNSALNVRDLQTDWLWSVGSSYYYAGGTRGLGAFVDSNGDGNAELFVSGYTNALEKPVSGVWPIDRAGRRSFRDGAGRHAGSFGLEIPPATPNDLRFDAWIGDLYLKTNVAGQLGFEVSLRNRGLKPIVNPLSVSLYAGPRGQGGILLATTTTPPLGSSQRRTISLPPVTADRAQGWIYAYVDAAETTADYSTHNNVVAAHMIRLQLSDGADRVDTQTSSVQVLAAPKSFGLSGALPAQVYSGREMSAQILGAAADYDGTPYFRLVSSPPKGMRIDPWTGVISWTPTPDQAGWNTAWVQVDFFEGSSASLSLSTQVIANPNRPPSIQSSPPTQATADTPWSYPVAATDPDSDVLTYALTTSPAGMTINPQSGLIEWTPTQAQAGNSQSGTSYSVVLRVTDTGSNSVTQNFSVVVRKPTYAAPVFTTVPGTRAKVGCLYSYAAQVTQVAGTSVYFGLDSTDKPSGMQVGVYTGLVQWTPGTGQVGSHPVKLHATTNGTSSSSNQSYRINVLAASEQLGIDIAIEPPFITLGQPVTVTAQAINPAATPTLNLTVDGSPVTLDSQGRYTFTPSSVGTHAIAASVTDGCHSAQASKQAYVSDPSDSEPPQVQLHSPADNGVVTKPTAVMATVSDARLASWRLALKDEQGGTAARVLASGTSTFSNVEIAKLDPTLLLNGFHILVLEATDTSGRVSFDSVAVSVEGDMKVGHFSITLLDVEIPLSGIPIRVTRTYDTRRAQEDLDFGYGWSIDYQNVRVRENRRLGFSWRLAQDGGGFTPWCVRPLSDPLVTVTLPDGKVEKFKARFQPECQPYTAQVYGEMVFDPVGNTHGKLEQLSFGTLRVVEQGDGSSNVVDPGDPAQPADPQLYRLTTAEGLVYEIDQGFGIRTITDQTGNTITYDRTGIRHSNGRAVGFVRDANDRIERITLPDGESRRYAYSPAGDLVRTTDAAGVFYNYDYLIHPRWKHYLNRIADAATTPNLLARHEYDEQGRLVATIDANNQRIEYTHNLSGQVEVIKNRRGHSTTYVYDDNGWVLSETNALNEQTLHTYDANGSELTTTDPLGRVTTRSYDVRGNLLTETNHAGETVTRTYGYYNQLKTETDALGRLVLSNAYWINPAIGQESGILLRSTDGLGNTTHYGMDVCSSGCGNSGNLESLTDANGNTRRFEYDRYGNLAKETDTQGNATVRQYDAMGRVLRETRQRRVDGAVDELVTTYEYDTAGQLKQSVQPDGTVTERSYNALGQLQVEVVAGRRTDYTYTADGRLYTQSKGPVSSLVYDAEGNVIASRDRNQNLTETLYDAANRPIEVILPDATSVSGTDTSRTKQEYYKDGQLKYSWDERNNRTQYLYDDAGRQVSVINALNEATSSIYDDNGRRIASIDNLDRTTKYEYDIAGRLTRTILPDAGADDGNDANNLTVDYGYDKVGRKIAETDPANRTTRFVYDAESRLIAVVLPNPTTGDNPVGIADALGRGEYPGSTIASSGVLVTRYAYDEQGNKTRQIDALNRTTAWNYDRMGRVTRRTLPLGQFERFGYDALGRLDWKLDFNSQLTGFVYDTANRLTSTRFADGTELTLTLDEKDRPRTLTYGGLTETRRYDRRDRLDQVTWSDGQQIDYTYDKASNRTQVKTATRTIDFSFDALNRLKTVSEVASTALGQSGGPRVTTYGYDGVGNRDHIVHANGTRVDYRYDRMNRLTTLTHRKGAAVLLALGYALNPDGTRAAIAEQVQQKDTQGQYVVDGNGQPVLNATRTTSYQYDKTKRLIEEAVTAANADHQRTTSWAYDKVGNRLSQVHTVPGGPTVTASTTTTSYSYDANDRLLQESAASNGITRLTSHGYDLNGSLIETTTPEQTMYYRYDGQNRMVQAERKMGSLLDITQYSYTADGIRRSQVLKAGTGDAREIRYLIDPNQAYAQVMEERVGTPLAAGANVSGLNLKTAYTYGDDLLGQYALRDASGTVLPGAATAAIASTFHYDGLGSTRLLTGDTGNTIDSYAYGAFGEIDRNTSALAAPDTPATDYQYTGEQHDPNLGFYYLRARYMDPGSGRFTQSDSFDGFSSDPLSLHKYTANHNDPANRVDPTGNISTLVELGASNQVLASLMRTTFTVMNYIDRVNSMVGVIQAFWEISNLLQNPMAFQSASNFLNSSDPGFMSLIQQNFSDAVHKFRRNSGKLFASTIQNYSNDIANTIVGTNQAGQERGFLIFLPTPTVISNAVKIDFPMGRINAKGKTIRILGRVGGPAKHRGRVIGLGSFTGTQHYQQYFRMDYDTSHGHHGITTPDSWTDGNFHFHTK</sequence>
<dbReference type="Pfam" id="PF05593">
    <property type="entry name" value="RHS_repeat"/>
    <property type="match status" value="7"/>
</dbReference>
<comment type="caution">
    <text evidence="6">The sequence shown here is derived from an EMBL/GenBank/DDBJ whole genome shotgun (WGS) entry which is preliminary data.</text>
</comment>
<name>A0A4R6ZAS3_9GAMM</name>
<evidence type="ECO:0000259" key="5">
    <source>
        <dbReference type="PROSITE" id="PS50268"/>
    </source>
</evidence>
<proteinExistence type="predicted"/>
<dbReference type="InterPro" id="IPR013517">
    <property type="entry name" value="FG-GAP"/>
</dbReference>
<feature type="domain" description="Cadherin" evidence="5">
    <location>
        <begin position="2099"/>
        <end position="2179"/>
    </location>
</feature>
<dbReference type="SUPFAM" id="SSF49313">
    <property type="entry name" value="Cadherin-like"/>
    <property type="match status" value="6"/>
</dbReference>
<reference evidence="6 7" key="1">
    <citation type="submission" date="2019-03" db="EMBL/GenBank/DDBJ databases">
        <title>Genomic Encyclopedia of Type Strains, Phase IV (KMG-IV): sequencing the most valuable type-strain genomes for metagenomic binning, comparative biology and taxonomic classification.</title>
        <authorList>
            <person name="Goeker M."/>
        </authorList>
    </citation>
    <scope>NUCLEOTIDE SEQUENCE [LARGE SCALE GENOMIC DNA]</scope>
    <source>
        <strain evidence="6 7">DSM 21667</strain>
    </source>
</reference>
<feature type="signal peptide" evidence="4">
    <location>
        <begin position="1"/>
        <end position="25"/>
    </location>
</feature>
<dbReference type="Gene3D" id="2.60.40.2030">
    <property type="match status" value="1"/>
</dbReference>
<dbReference type="Proteomes" id="UP000295293">
    <property type="component" value="Unassembled WGS sequence"/>
</dbReference>
<feature type="region of interest" description="Disordered" evidence="3">
    <location>
        <begin position="2073"/>
        <end position="2093"/>
    </location>
</feature>
<evidence type="ECO:0000256" key="4">
    <source>
        <dbReference type="SAM" id="SignalP"/>
    </source>
</evidence>
<dbReference type="Pfam" id="PF17517">
    <property type="entry name" value="IgGFc_binding"/>
    <property type="match status" value="1"/>
</dbReference>
<dbReference type="InterPro" id="IPR022385">
    <property type="entry name" value="Rhs_assc_core"/>
</dbReference>
<dbReference type="GO" id="GO:0016020">
    <property type="term" value="C:membrane"/>
    <property type="evidence" value="ECO:0007669"/>
    <property type="project" value="InterPro"/>
</dbReference>
<dbReference type="SMART" id="SM00736">
    <property type="entry name" value="CADG"/>
    <property type="match status" value="3"/>
</dbReference>
<dbReference type="EMBL" id="SNZH01000001">
    <property type="protein sequence ID" value="TDR48942.1"/>
    <property type="molecule type" value="Genomic_DNA"/>
</dbReference>
<accession>A0A4R6ZAS3</accession>
<feature type="chain" id="PRO_5020479048" evidence="4">
    <location>
        <begin position="26"/>
        <end position="4039"/>
    </location>
</feature>
<evidence type="ECO:0000256" key="1">
    <source>
        <dbReference type="ARBA" id="ARBA00022729"/>
    </source>
</evidence>
<dbReference type="InterPro" id="IPR028994">
    <property type="entry name" value="Integrin_alpha_N"/>
</dbReference>
<evidence type="ECO:0000256" key="3">
    <source>
        <dbReference type="SAM" id="MobiDB-lite"/>
    </source>
</evidence>
<dbReference type="NCBIfam" id="TIGR03696">
    <property type="entry name" value="Rhs_assc_core"/>
    <property type="match status" value="1"/>
</dbReference>
<dbReference type="Pfam" id="PF13517">
    <property type="entry name" value="FG-GAP_3"/>
    <property type="match status" value="1"/>
</dbReference>
<organism evidence="6 7">
    <name type="scientific">Tahibacter aquaticus</name>
    <dbReference type="NCBI Taxonomy" id="520092"/>
    <lineage>
        <taxon>Bacteria</taxon>
        <taxon>Pseudomonadati</taxon>
        <taxon>Pseudomonadota</taxon>
        <taxon>Gammaproteobacteria</taxon>
        <taxon>Lysobacterales</taxon>
        <taxon>Rhodanobacteraceae</taxon>
        <taxon>Tahibacter</taxon>
    </lineage>
</organism>
<dbReference type="NCBIfam" id="TIGR01643">
    <property type="entry name" value="YD_repeat_2x"/>
    <property type="match status" value="7"/>
</dbReference>
<protein>
    <submittedName>
        <fullName evidence="6">RHS repeat-associated protein</fullName>
    </submittedName>
</protein>
<dbReference type="PROSITE" id="PS50268">
    <property type="entry name" value="CADHERIN_2"/>
    <property type="match status" value="1"/>
</dbReference>
<dbReference type="InterPro" id="IPR056823">
    <property type="entry name" value="TEN-like_YD-shell"/>
</dbReference>
<dbReference type="Pfam" id="PF05345">
    <property type="entry name" value="He_PIG"/>
    <property type="match status" value="3"/>
</dbReference>
<keyword evidence="2" id="KW-0677">Repeat</keyword>
<evidence type="ECO:0000313" key="7">
    <source>
        <dbReference type="Proteomes" id="UP000295293"/>
    </source>
</evidence>
<dbReference type="InterPro" id="IPR038081">
    <property type="entry name" value="CalX-like_sf"/>
</dbReference>
<dbReference type="InterPro" id="IPR002126">
    <property type="entry name" value="Cadherin-like_dom"/>
</dbReference>
<dbReference type="SUPFAM" id="SSF141072">
    <property type="entry name" value="CalX-like"/>
    <property type="match status" value="1"/>
</dbReference>
<dbReference type="InterPro" id="IPR015919">
    <property type="entry name" value="Cadherin-like_sf"/>
</dbReference>
<dbReference type="PANTHER" id="PTHR32305">
    <property type="match status" value="1"/>
</dbReference>
<dbReference type="InterPro" id="IPR035234">
    <property type="entry name" value="IgGFc-bd_N"/>
</dbReference>
<dbReference type="InterPro" id="IPR031325">
    <property type="entry name" value="RHS_repeat"/>
</dbReference>
<dbReference type="Pfam" id="PF25023">
    <property type="entry name" value="TEN_YD-shell"/>
    <property type="match status" value="1"/>
</dbReference>
<dbReference type="SUPFAM" id="SSF69318">
    <property type="entry name" value="Integrin alpha N-terminal domain"/>
    <property type="match status" value="2"/>
</dbReference>
<evidence type="ECO:0000256" key="2">
    <source>
        <dbReference type="ARBA" id="ARBA00022737"/>
    </source>
</evidence>
<dbReference type="PANTHER" id="PTHR32305:SF15">
    <property type="entry name" value="PROTEIN RHSA-RELATED"/>
    <property type="match status" value="1"/>
</dbReference>
<dbReference type="Gene3D" id="2.60.40.10">
    <property type="entry name" value="Immunoglobulins"/>
    <property type="match status" value="7"/>
</dbReference>
<dbReference type="InterPro" id="IPR006530">
    <property type="entry name" value="YD"/>
</dbReference>
<gene>
    <name evidence="6" type="ORF">DFR29_101566</name>
</gene>
<keyword evidence="1 4" id="KW-0732">Signal</keyword>
<dbReference type="Gene3D" id="2.180.10.10">
    <property type="entry name" value="RHS repeat-associated core"/>
    <property type="match status" value="4"/>
</dbReference>